<keyword evidence="1" id="KW-0812">Transmembrane</keyword>
<gene>
    <name evidence="2" type="ORF">GCM10023323_38960</name>
</gene>
<evidence type="ECO:0000313" key="2">
    <source>
        <dbReference type="EMBL" id="GAA5210618.1"/>
    </source>
</evidence>
<dbReference type="InterPro" id="IPR046300">
    <property type="entry name" value="DUF6415"/>
</dbReference>
<dbReference type="Pfam" id="PF19979">
    <property type="entry name" value="DUF6415"/>
    <property type="match status" value="1"/>
</dbReference>
<evidence type="ECO:0000313" key="3">
    <source>
        <dbReference type="Proteomes" id="UP001499878"/>
    </source>
</evidence>
<dbReference type="RefSeq" id="WP_345632050.1">
    <property type="nucleotide sequence ID" value="NZ_BAABJR010000009.1"/>
</dbReference>
<protein>
    <submittedName>
        <fullName evidence="2">DUF6415 family natural product biosynthesis protein</fullName>
    </submittedName>
</protein>
<sequence length="161" mass="17374">MRLSLAPRRAFCQRSGQGRRLGDPGAGRDQAVSATETVTLVLGEDSPVPETAADVEDLVLRLRGHVNQLGTLVPSQEPALLRAQQLCSVGLPEGYLPSRVHLVRLAEATQELIAKIRLDDVGASRPARRLARWTPQINVLRGAVFAVALTCLVWAASVPRT</sequence>
<reference evidence="3" key="1">
    <citation type="journal article" date="2019" name="Int. J. Syst. Evol. Microbiol.">
        <title>The Global Catalogue of Microorganisms (GCM) 10K type strain sequencing project: providing services to taxonomists for standard genome sequencing and annotation.</title>
        <authorList>
            <consortium name="The Broad Institute Genomics Platform"/>
            <consortium name="The Broad Institute Genome Sequencing Center for Infectious Disease"/>
            <person name="Wu L."/>
            <person name="Ma J."/>
        </authorList>
    </citation>
    <scope>NUCLEOTIDE SEQUENCE [LARGE SCALE GENOMIC DNA]</scope>
    <source>
        <strain evidence="3">JCM 18306</strain>
    </source>
</reference>
<organism evidence="2 3">
    <name type="scientific">Streptomyces thinghirensis</name>
    <dbReference type="NCBI Taxonomy" id="551547"/>
    <lineage>
        <taxon>Bacteria</taxon>
        <taxon>Bacillati</taxon>
        <taxon>Actinomycetota</taxon>
        <taxon>Actinomycetes</taxon>
        <taxon>Kitasatosporales</taxon>
        <taxon>Streptomycetaceae</taxon>
        <taxon>Streptomyces</taxon>
    </lineage>
</organism>
<keyword evidence="1" id="KW-1133">Transmembrane helix</keyword>
<feature type="transmembrane region" description="Helical" evidence="1">
    <location>
        <begin position="138"/>
        <end position="157"/>
    </location>
</feature>
<dbReference type="EMBL" id="BAABJR010000009">
    <property type="protein sequence ID" value="GAA5210618.1"/>
    <property type="molecule type" value="Genomic_DNA"/>
</dbReference>
<dbReference type="Proteomes" id="UP001499878">
    <property type="component" value="Unassembled WGS sequence"/>
</dbReference>
<keyword evidence="3" id="KW-1185">Reference proteome</keyword>
<evidence type="ECO:0000256" key="1">
    <source>
        <dbReference type="SAM" id="Phobius"/>
    </source>
</evidence>
<name>A0ABP9T7E7_9ACTN</name>
<accession>A0ABP9T7E7</accession>
<comment type="caution">
    <text evidence="2">The sequence shown here is derived from an EMBL/GenBank/DDBJ whole genome shotgun (WGS) entry which is preliminary data.</text>
</comment>
<proteinExistence type="predicted"/>
<keyword evidence="1" id="KW-0472">Membrane</keyword>